<proteinExistence type="predicted"/>
<sequence>MNGRTDPDPRRLIAAHEIATEFYRSHLTDQPRALAYLRSRGIVAATAQDTPWTIGYAPRGWVVLREHLRAAGFTDSELLDAGLITKTSNGNLIDVFRDRVMFPIRDADGQVVAFTGRDVSGRPGTPKYRNTTSTAIYSKKAVLYGLAEQLRDGAQPDLVMIVEGPADVVAVAGLRPSLPDRNRPYVAVAPCGTALTAEQVALLADAVPSGTPIAAAFDADAAGQGAIDKSYELLRDWSGPVEAMSFPAGSDPASLIADGSMAAVAALALARTPLVDVVAEHRMTPHLDRLRQRLAELARFGRDPSSESFQIRLDALRAVAPLLAEVGDRDAVAAARLTHQVTLRLDLNPLTVFEAIYPPGDDDLIGDPGQAPAPDAAAVESAAGAATPMSGAGFPDPEAVGHQYARTSSSGAAATWVEHDPGTGHTAWVIAEGAGDTAADRDAAALAGEVAGRVAVLVGARRAVEIARTAVNTHFAALGAAHQGNASIVVLTSFDGDRPVAGRERFTVAWAGDARAYAMTPRWIGPLTIDHTLRGRAGPGAPTRPGDGALTASVRGGAIGVNRIDVPVTRIVLSGRSLSAATPAQLREALERQQPAAGAAALSRLGGPAAAVLVVRPRPDRVRDAMNAARLARQDQGPTTAPASARAALRERPRRAALPAAAAAQRNS</sequence>
<gene>
    <name evidence="3" type="ORF">SAMN05421812_12535</name>
</gene>
<dbReference type="PANTHER" id="PTHR30313">
    <property type="entry name" value="DNA PRIMASE"/>
    <property type="match status" value="1"/>
</dbReference>
<dbReference type="Gene3D" id="3.90.980.10">
    <property type="entry name" value="DNA primase, catalytic core, N-terminal domain"/>
    <property type="match status" value="1"/>
</dbReference>
<dbReference type="PANTHER" id="PTHR30313:SF2">
    <property type="entry name" value="DNA PRIMASE"/>
    <property type="match status" value="1"/>
</dbReference>
<dbReference type="Gene3D" id="3.40.1360.10">
    <property type="match status" value="1"/>
</dbReference>
<keyword evidence="4" id="KW-1185">Reference proteome</keyword>
<dbReference type="GO" id="GO:0005737">
    <property type="term" value="C:cytoplasm"/>
    <property type="evidence" value="ECO:0007669"/>
    <property type="project" value="TreeGrafter"/>
</dbReference>
<accession>A0A239PF98</accession>
<feature type="region of interest" description="Disordered" evidence="1">
    <location>
        <begin position="366"/>
        <end position="402"/>
    </location>
</feature>
<dbReference type="EMBL" id="FZPH01000025">
    <property type="protein sequence ID" value="SNT65692.1"/>
    <property type="molecule type" value="Genomic_DNA"/>
</dbReference>
<reference evidence="3 4" key="1">
    <citation type="submission" date="2017-06" db="EMBL/GenBank/DDBJ databases">
        <authorList>
            <person name="Kim H.J."/>
            <person name="Triplett B.A."/>
        </authorList>
    </citation>
    <scope>NUCLEOTIDE SEQUENCE [LARGE SCALE GENOMIC DNA]</scope>
    <source>
        <strain evidence="3 4">CGMCC 4.5593</strain>
    </source>
</reference>
<feature type="region of interest" description="Disordered" evidence="1">
    <location>
        <begin position="630"/>
        <end position="668"/>
    </location>
</feature>
<evidence type="ECO:0000313" key="3">
    <source>
        <dbReference type="EMBL" id="SNT65692.1"/>
    </source>
</evidence>
<dbReference type="InterPro" id="IPR050219">
    <property type="entry name" value="DnaG_primase"/>
</dbReference>
<protein>
    <submittedName>
        <fullName evidence="3">DNA primase, catalytic core</fullName>
    </submittedName>
</protein>
<name>A0A239PF98_9ACTN</name>
<dbReference type="InterPro" id="IPR037068">
    <property type="entry name" value="DNA_primase_core_N_sf"/>
</dbReference>
<dbReference type="Pfam" id="PF08275">
    <property type="entry name" value="DNAG_N"/>
    <property type="match status" value="1"/>
</dbReference>
<dbReference type="OrthoDB" id="4524286at2"/>
<dbReference type="Proteomes" id="UP000198362">
    <property type="component" value="Unassembled WGS sequence"/>
</dbReference>
<dbReference type="Gene3D" id="3.60.40.10">
    <property type="entry name" value="PPM-type phosphatase domain"/>
    <property type="match status" value="1"/>
</dbReference>
<dbReference type="AlphaFoldDB" id="A0A239PF98"/>
<evidence type="ECO:0000259" key="2">
    <source>
        <dbReference type="SMART" id="SM00493"/>
    </source>
</evidence>
<feature type="compositionally biased region" description="Low complexity" evidence="1">
    <location>
        <begin position="366"/>
        <end position="388"/>
    </location>
</feature>
<dbReference type="SMART" id="SM00493">
    <property type="entry name" value="TOPRIM"/>
    <property type="match status" value="1"/>
</dbReference>
<dbReference type="Pfam" id="PF13155">
    <property type="entry name" value="Toprim_2"/>
    <property type="match status" value="1"/>
</dbReference>
<dbReference type="InterPro" id="IPR036457">
    <property type="entry name" value="PPM-type-like_dom_sf"/>
</dbReference>
<dbReference type="RefSeq" id="WP_089255374.1">
    <property type="nucleotide sequence ID" value="NZ_FZPH01000025.1"/>
</dbReference>
<dbReference type="InterPro" id="IPR006171">
    <property type="entry name" value="TOPRIM_dom"/>
</dbReference>
<feature type="domain" description="Toprim" evidence="2">
    <location>
        <begin position="157"/>
        <end position="239"/>
    </location>
</feature>
<evidence type="ECO:0000313" key="4">
    <source>
        <dbReference type="Proteomes" id="UP000198362"/>
    </source>
</evidence>
<dbReference type="SUPFAM" id="SSF56731">
    <property type="entry name" value="DNA primase core"/>
    <property type="match status" value="1"/>
</dbReference>
<dbReference type="SUPFAM" id="SSF81606">
    <property type="entry name" value="PP2C-like"/>
    <property type="match status" value="1"/>
</dbReference>
<dbReference type="InterPro" id="IPR013264">
    <property type="entry name" value="DNAG_N"/>
</dbReference>
<organism evidence="3 4">
    <name type="scientific">Asanoa hainanensis</name>
    <dbReference type="NCBI Taxonomy" id="560556"/>
    <lineage>
        <taxon>Bacteria</taxon>
        <taxon>Bacillati</taxon>
        <taxon>Actinomycetota</taxon>
        <taxon>Actinomycetes</taxon>
        <taxon>Micromonosporales</taxon>
        <taxon>Micromonosporaceae</taxon>
        <taxon>Asanoa</taxon>
    </lineage>
</organism>
<dbReference type="GO" id="GO:0006269">
    <property type="term" value="P:DNA replication, synthesis of primer"/>
    <property type="evidence" value="ECO:0007669"/>
    <property type="project" value="TreeGrafter"/>
</dbReference>
<evidence type="ECO:0000256" key="1">
    <source>
        <dbReference type="SAM" id="MobiDB-lite"/>
    </source>
</evidence>
<feature type="compositionally biased region" description="Low complexity" evidence="1">
    <location>
        <begin position="656"/>
        <end position="668"/>
    </location>
</feature>